<dbReference type="AlphaFoldDB" id="G0NIL9"/>
<sequence>MLHSTWLQNSSHPPIYRRNLLQLPKLHFPRNYLKIGKREHISLSKSYMYSKNHNELLYCLAVDFSEKQRQRERNTELNIYLWSPSFLFFMATSQTVPRFQC</sequence>
<proteinExistence type="predicted"/>
<gene>
    <name evidence="1" type="ORF">CAEBREN_17990</name>
</gene>
<dbReference type="EMBL" id="GL379891">
    <property type="protein sequence ID" value="EGT31931.1"/>
    <property type="molecule type" value="Genomic_DNA"/>
</dbReference>
<evidence type="ECO:0000313" key="1">
    <source>
        <dbReference type="EMBL" id="EGT31931.1"/>
    </source>
</evidence>
<dbReference type="HOGENOM" id="CLU_2294144_0_0_1"/>
<protein>
    <submittedName>
        <fullName evidence="1">Uncharacterized protein</fullName>
    </submittedName>
</protein>
<evidence type="ECO:0000313" key="2">
    <source>
        <dbReference type="Proteomes" id="UP000008068"/>
    </source>
</evidence>
<dbReference type="InParanoid" id="G0NIL9"/>
<reference evidence="2" key="1">
    <citation type="submission" date="2011-07" db="EMBL/GenBank/DDBJ databases">
        <authorList>
            <consortium name="Caenorhabditis brenneri Sequencing and Analysis Consortium"/>
            <person name="Wilson R.K."/>
        </authorList>
    </citation>
    <scope>NUCLEOTIDE SEQUENCE [LARGE SCALE GENOMIC DNA]</scope>
    <source>
        <strain evidence="2">PB2801</strain>
    </source>
</reference>
<dbReference type="Proteomes" id="UP000008068">
    <property type="component" value="Unassembled WGS sequence"/>
</dbReference>
<keyword evidence="2" id="KW-1185">Reference proteome</keyword>
<name>G0NIL9_CAEBE</name>
<organism evidence="2">
    <name type="scientific">Caenorhabditis brenneri</name>
    <name type="common">Nematode worm</name>
    <dbReference type="NCBI Taxonomy" id="135651"/>
    <lineage>
        <taxon>Eukaryota</taxon>
        <taxon>Metazoa</taxon>
        <taxon>Ecdysozoa</taxon>
        <taxon>Nematoda</taxon>
        <taxon>Chromadorea</taxon>
        <taxon>Rhabditida</taxon>
        <taxon>Rhabditina</taxon>
        <taxon>Rhabditomorpha</taxon>
        <taxon>Rhabditoidea</taxon>
        <taxon>Rhabditidae</taxon>
        <taxon>Peloderinae</taxon>
        <taxon>Caenorhabditis</taxon>
    </lineage>
</organism>
<accession>G0NIL9</accession>